<gene>
    <name evidence="2" type="ORF">METZ01_LOCUS337047</name>
</gene>
<protein>
    <recommendedName>
        <fullName evidence="1">DUF1559 domain-containing protein</fullName>
    </recommendedName>
</protein>
<dbReference type="PANTHER" id="PTHR30093">
    <property type="entry name" value="GENERAL SECRETION PATHWAY PROTEIN G"/>
    <property type="match status" value="1"/>
</dbReference>
<sequence>MKRYHPKQSAFTLIELLVVIAIIGILASLLLPALARAKAKANRMKCINNMKQAGLALMAYANESGDFYPWHDPAAVNDFQMKAKGFKGWRDAYRTGQIWGGNAMKATLVHTKMLASPCDQQVVAQNDSFGKSTFQAWAAHTYHMNRWYSSYAVNLGGDSTLPKTLILTTRNWGGGNRGNYWKKWGGRNKTGEVNYPRGKVISSDHWHAHVFTYRTGNGATWKEWDAK</sequence>
<dbReference type="Pfam" id="PF07963">
    <property type="entry name" value="N_methyl"/>
    <property type="match status" value="1"/>
</dbReference>
<dbReference type="InterPro" id="IPR045584">
    <property type="entry name" value="Pilin-like"/>
</dbReference>
<feature type="non-terminal residue" evidence="2">
    <location>
        <position position="227"/>
    </location>
</feature>
<dbReference type="InterPro" id="IPR011453">
    <property type="entry name" value="DUF1559"/>
</dbReference>
<organism evidence="2">
    <name type="scientific">marine metagenome</name>
    <dbReference type="NCBI Taxonomy" id="408172"/>
    <lineage>
        <taxon>unclassified sequences</taxon>
        <taxon>metagenomes</taxon>
        <taxon>ecological metagenomes</taxon>
    </lineage>
</organism>
<dbReference type="Pfam" id="PF07596">
    <property type="entry name" value="SBP_bac_10"/>
    <property type="match status" value="1"/>
</dbReference>
<dbReference type="AlphaFoldDB" id="A0A382QF68"/>
<dbReference type="InterPro" id="IPR012902">
    <property type="entry name" value="N_methyl_site"/>
</dbReference>
<dbReference type="PANTHER" id="PTHR30093:SF2">
    <property type="entry name" value="TYPE II SECRETION SYSTEM PROTEIN H"/>
    <property type="match status" value="1"/>
</dbReference>
<name>A0A382QF68_9ZZZZ</name>
<dbReference type="EMBL" id="UINC01114111">
    <property type="protein sequence ID" value="SVC84193.1"/>
    <property type="molecule type" value="Genomic_DNA"/>
</dbReference>
<dbReference type="SUPFAM" id="SSF54523">
    <property type="entry name" value="Pili subunits"/>
    <property type="match status" value="1"/>
</dbReference>
<reference evidence="2" key="1">
    <citation type="submission" date="2018-05" db="EMBL/GenBank/DDBJ databases">
        <authorList>
            <person name="Lanie J.A."/>
            <person name="Ng W.-L."/>
            <person name="Kazmierczak K.M."/>
            <person name="Andrzejewski T.M."/>
            <person name="Davidsen T.M."/>
            <person name="Wayne K.J."/>
            <person name="Tettelin H."/>
            <person name="Glass J.I."/>
            <person name="Rusch D."/>
            <person name="Podicherti R."/>
            <person name="Tsui H.-C.T."/>
            <person name="Winkler M.E."/>
        </authorList>
    </citation>
    <scope>NUCLEOTIDE SEQUENCE</scope>
</reference>
<dbReference type="Gene3D" id="3.30.700.10">
    <property type="entry name" value="Glycoprotein, Type 4 Pilin"/>
    <property type="match status" value="1"/>
</dbReference>
<evidence type="ECO:0000313" key="2">
    <source>
        <dbReference type="EMBL" id="SVC84193.1"/>
    </source>
</evidence>
<evidence type="ECO:0000259" key="1">
    <source>
        <dbReference type="Pfam" id="PF07596"/>
    </source>
</evidence>
<dbReference type="NCBIfam" id="TIGR02532">
    <property type="entry name" value="IV_pilin_GFxxxE"/>
    <property type="match status" value="1"/>
</dbReference>
<feature type="domain" description="DUF1559" evidence="1">
    <location>
        <begin position="37"/>
        <end position="70"/>
    </location>
</feature>
<proteinExistence type="predicted"/>
<accession>A0A382QF68</accession>